<dbReference type="RefSeq" id="WP_344594315.1">
    <property type="nucleotide sequence ID" value="NZ_BAAARW010000024.1"/>
</dbReference>
<keyword evidence="1" id="KW-0812">Transmembrane</keyword>
<protein>
    <recommendedName>
        <fullName evidence="4">MFS transporter</fullName>
    </recommendedName>
</protein>
<evidence type="ECO:0000313" key="2">
    <source>
        <dbReference type="EMBL" id="GAA2440880.1"/>
    </source>
</evidence>
<proteinExistence type="predicted"/>
<evidence type="ECO:0000313" key="3">
    <source>
        <dbReference type="Proteomes" id="UP001501231"/>
    </source>
</evidence>
<accession>A0ABP5X062</accession>
<name>A0ABP5X062_9ACTN</name>
<keyword evidence="3" id="KW-1185">Reference proteome</keyword>
<evidence type="ECO:0000256" key="1">
    <source>
        <dbReference type="SAM" id="Phobius"/>
    </source>
</evidence>
<keyword evidence="1" id="KW-0472">Membrane</keyword>
<keyword evidence="1" id="KW-1133">Transmembrane helix</keyword>
<dbReference type="EMBL" id="BAAARW010000024">
    <property type="protein sequence ID" value="GAA2440880.1"/>
    <property type="molecule type" value="Genomic_DNA"/>
</dbReference>
<feature type="transmembrane region" description="Helical" evidence="1">
    <location>
        <begin position="43"/>
        <end position="66"/>
    </location>
</feature>
<evidence type="ECO:0008006" key="4">
    <source>
        <dbReference type="Google" id="ProtNLM"/>
    </source>
</evidence>
<sequence length="88" mass="9383">MAQHREQTEPLRLASDGAQSALDNTAFLQHLHPVLARPFRQGFTSALDIAFLTAAAVMAAALALLIRELPLRTTIAAAPATPAEPARQ</sequence>
<gene>
    <name evidence="2" type="ORF">GCM10010191_66220</name>
</gene>
<dbReference type="Proteomes" id="UP001501231">
    <property type="component" value="Unassembled WGS sequence"/>
</dbReference>
<reference evidence="3" key="1">
    <citation type="journal article" date="2019" name="Int. J. Syst. Evol. Microbiol.">
        <title>The Global Catalogue of Microorganisms (GCM) 10K type strain sequencing project: providing services to taxonomists for standard genome sequencing and annotation.</title>
        <authorList>
            <consortium name="The Broad Institute Genomics Platform"/>
            <consortium name="The Broad Institute Genome Sequencing Center for Infectious Disease"/>
            <person name="Wu L."/>
            <person name="Ma J."/>
        </authorList>
    </citation>
    <scope>NUCLEOTIDE SEQUENCE [LARGE SCALE GENOMIC DNA]</scope>
    <source>
        <strain evidence="3">JCM 3325</strain>
    </source>
</reference>
<organism evidence="2 3">
    <name type="scientific">Actinomadura vinacea</name>
    <dbReference type="NCBI Taxonomy" id="115336"/>
    <lineage>
        <taxon>Bacteria</taxon>
        <taxon>Bacillati</taxon>
        <taxon>Actinomycetota</taxon>
        <taxon>Actinomycetes</taxon>
        <taxon>Streptosporangiales</taxon>
        <taxon>Thermomonosporaceae</taxon>
        <taxon>Actinomadura</taxon>
    </lineage>
</organism>
<comment type="caution">
    <text evidence="2">The sequence shown here is derived from an EMBL/GenBank/DDBJ whole genome shotgun (WGS) entry which is preliminary data.</text>
</comment>